<dbReference type="GO" id="GO:0004038">
    <property type="term" value="F:allantoinase activity"/>
    <property type="evidence" value="ECO:0007669"/>
    <property type="project" value="TreeGrafter"/>
</dbReference>
<keyword evidence="8" id="KW-1185">Reference proteome</keyword>
<dbReference type="Proteomes" id="UP000228945">
    <property type="component" value="Chromosome"/>
</dbReference>
<reference evidence="7 8" key="1">
    <citation type="submission" date="2017-10" db="EMBL/GenBank/DDBJ databases">
        <title>Genome sequence of Caulobacter mirabilis FWC38.</title>
        <authorList>
            <person name="Fiebig A."/>
            <person name="Crosson S."/>
        </authorList>
    </citation>
    <scope>NUCLEOTIDE SEQUENCE [LARGE SCALE GENOMIC DNA]</scope>
    <source>
        <strain evidence="7 8">FWC 38</strain>
    </source>
</reference>
<proteinExistence type="inferred from homology"/>
<dbReference type="InterPro" id="IPR002195">
    <property type="entry name" value="Dihydroorotase_CS"/>
</dbReference>
<dbReference type="InterPro" id="IPR006680">
    <property type="entry name" value="Amidohydro-rel"/>
</dbReference>
<dbReference type="NCBIfam" id="NF006559">
    <property type="entry name" value="PRK09060.1"/>
    <property type="match status" value="1"/>
</dbReference>
<dbReference type="GO" id="GO:0005737">
    <property type="term" value="C:cytoplasm"/>
    <property type="evidence" value="ECO:0007669"/>
    <property type="project" value="TreeGrafter"/>
</dbReference>
<dbReference type="InterPro" id="IPR050138">
    <property type="entry name" value="DHOase/Allantoinase_Hydrolase"/>
</dbReference>
<dbReference type="Pfam" id="PF01979">
    <property type="entry name" value="Amidohydro_1"/>
    <property type="match status" value="1"/>
</dbReference>
<comment type="cofactor">
    <cofactor evidence="1">
        <name>Zn(2+)</name>
        <dbReference type="ChEBI" id="CHEBI:29105"/>
    </cofactor>
</comment>
<comment type="function">
    <text evidence="2">Catalyzes the reversible cyclization of carbamoyl aspartate to dihydroorotate.</text>
</comment>
<dbReference type="InterPro" id="IPR032466">
    <property type="entry name" value="Metal_Hydrolase"/>
</dbReference>
<dbReference type="PANTHER" id="PTHR43668:SF4">
    <property type="entry name" value="ALLANTOINASE"/>
    <property type="match status" value="1"/>
</dbReference>
<evidence type="ECO:0000256" key="1">
    <source>
        <dbReference type="ARBA" id="ARBA00001947"/>
    </source>
</evidence>
<name>A0A2D2AUU1_9CAUL</name>
<dbReference type="NCBIfam" id="TIGR00857">
    <property type="entry name" value="pyrC_multi"/>
    <property type="match status" value="1"/>
</dbReference>
<keyword evidence="4" id="KW-0479">Metal-binding</keyword>
<dbReference type="EC" id="3.5.2.3" evidence="7"/>
<evidence type="ECO:0000256" key="2">
    <source>
        <dbReference type="ARBA" id="ARBA00002368"/>
    </source>
</evidence>
<dbReference type="AlphaFoldDB" id="A0A2D2AUU1"/>
<evidence type="ECO:0000256" key="3">
    <source>
        <dbReference type="ARBA" id="ARBA00010286"/>
    </source>
</evidence>
<accession>A0A2D2AUU1</accession>
<evidence type="ECO:0000256" key="4">
    <source>
        <dbReference type="ARBA" id="ARBA00022723"/>
    </source>
</evidence>
<evidence type="ECO:0000313" key="8">
    <source>
        <dbReference type="Proteomes" id="UP000228945"/>
    </source>
</evidence>
<evidence type="ECO:0000313" key="7">
    <source>
        <dbReference type="EMBL" id="ATQ41747.1"/>
    </source>
</evidence>
<dbReference type="PROSITE" id="PS00483">
    <property type="entry name" value="DIHYDROOROTASE_2"/>
    <property type="match status" value="1"/>
</dbReference>
<evidence type="ECO:0000259" key="6">
    <source>
        <dbReference type="Pfam" id="PF01979"/>
    </source>
</evidence>
<dbReference type="SUPFAM" id="SSF51338">
    <property type="entry name" value="Composite domain of metallo-dependent hydrolases"/>
    <property type="match status" value="1"/>
</dbReference>
<dbReference type="GO" id="GO:0046872">
    <property type="term" value="F:metal ion binding"/>
    <property type="evidence" value="ECO:0007669"/>
    <property type="project" value="UniProtKB-KW"/>
</dbReference>
<dbReference type="Gene3D" id="3.20.20.140">
    <property type="entry name" value="Metal-dependent hydrolases"/>
    <property type="match status" value="1"/>
</dbReference>
<dbReference type="SUPFAM" id="SSF51556">
    <property type="entry name" value="Metallo-dependent hydrolases"/>
    <property type="match status" value="1"/>
</dbReference>
<sequence length="444" mass="48439">MTQTYDLILRGGEVVNHAGRGLTDVGVKDGKIVAIGDLSQASAAEVFDAAGLTVLPGVIDSQVHFREPGLEWKEDLQTGADAAVRGGVVAVFEMPNTEPTTTDPDALADKLRRAKGRMSCDHAFYVGGTHENAQFLGELERLPGCCGVKVFMGASTGTLLIKDDEGVEAVLRNIQRRAAFHSEDEYRLEDRRPLARTGDWTSHPEVRDAESAIMSTCRLVGLAQKVGKRIHVLHVTTAEEIEFLSRHKDVASVEVTPQHLTLEGPEAYERLRGYAQMNPPIRDAYHVAGLWRGIDLGVADVLGSDHAPHTKDEKARPYPASPSGMPGVQTLVPVMLTHVAEGRLTLERFVDLTSHGVNRVFGLADKGRLAVGYDADFTIVDLKARRTIKHEDMATRVGWTPFDGFEAKGWPVATIVRGKVVMRDDEIVLHGAGEPVRFAETLAH</sequence>
<dbReference type="GO" id="GO:0006145">
    <property type="term" value="P:purine nucleobase catabolic process"/>
    <property type="evidence" value="ECO:0007669"/>
    <property type="project" value="TreeGrafter"/>
</dbReference>
<evidence type="ECO:0000256" key="5">
    <source>
        <dbReference type="ARBA" id="ARBA00022801"/>
    </source>
</evidence>
<organism evidence="7 8">
    <name type="scientific">Caulobacter mirabilis</name>
    <dbReference type="NCBI Taxonomy" id="69666"/>
    <lineage>
        <taxon>Bacteria</taxon>
        <taxon>Pseudomonadati</taxon>
        <taxon>Pseudomonadota</taxon>
        <taxon>Alphaproteobacteria</taxon>
        <taxon>Caulobacterales</taxon>
        <taxon>Caulobacteraceae</taxon>
        <taxon>Caulobacter</taxon>
    </lineage>
</organism>
<dbReference type="OrthoDB" id="9775759at2"/>
<dbReference type="InterPro" id="IPR011059">
    <property type="entry name" value="Metal-dep_hydrolase_composite"/>
</dbReference>
<dbReference type="EMBL" id="CP024201">
    <property type="protein sequence ID" value="ATQ41747.1"/>
    <property type="molecule type" value="Genomic_DNA"/>
</dbReference>
<dbReference type="Gene3D" id="2.30.40.10">
    <property type="entry name" value="Urease, subunit C, domain 1"/>
    <property type="match status" value="1"/>
</dbReference>
<dbReference type="GO" id="GO:0004151">
    <property type="term" value="F:dihydroorotase activity"/>
    <property type="evidence" value="ECO:0007669"/>
    <property type="project" value="UniProtKB-EC"/>
</dbReference>
<dbReference type="KEGG" id="cmb:CSW64_04645"/>
<feature type="domain" description="Amidohydrolase-related" evidence="6">
    <location>
        <begin position="53"/>
        <end position="421"/>
    </location>
</feature>
<dbReference type="RefSeq" id="WP_099621004.1">
    <property type="nucleotide sequence ID" value="NZ_CP024201.1"/>
</dbReference>
<comment type="similarity">
    <text evidence="3">Belongs to the metallo-dependent hydrolases superfamily. DHOase family. Class I DHOase subfamily.</text>
</comment>
<dbReference type="CDD" id="cd01318">
    <property type="entry name" value="DHOase_IIb"/>
    <property type="match status" value="1"/>
</dbReference>
<keyword evidence="5 7" id="KW-0378">Hydrolase</keyword>
<protein>
    <submittedName>
        <fullName evidence="7">Dihydroorotase</fullName>
        <ecNumber evidence="7">3.5.2.3</ecNumber>
    </submittedName>
</protein>
<gene>
    <name evidence="7" type="ORF">CSW64_04645</name>
</gene>
<dbReference type="PANTHER" id="PTHR43668">
    <property type="entry name" value="ALLANTOINASE"/>
    <property type="match status" value="1"/>
</dbReference>